<evidence type="ECO:0000256" key="6">
    <source>
        <dbReference type="ARBA" id="ARBA00022837"/>
    </source>
</evidence>
<dbReference type="PANTHER" id="PTHR45953:SF1">
    <property type="entry name" value="IDURONATE 2-SULFATASE"/>
    <property type="match status" value="1"/>
</dbReference>
<feature type="signal peptide" evidence="8">
    <location>
        <begin position="1"/>
        <end position="26"/>
    </location>
</feature>
<dbReference type="InterPro" id="IPR024607">
    <property type="entry name" value="Sulfatase_CS"/>
</dbReference>
<proteinExistence type="inferred from homology"/>
<sequence length="583" mass="65373">MESMKMFAVGLFSLIFVLLGHDATSASSASRRPNVLFLVVDDLRPRLGCYGQSVMVTPNIDRLAATSVRFDRAFVQQALCNPSRTSFLTSRRPDSTRIFDLWTYFRNISGNFTTLPQYFKDNGYVTQSVGKIFHPGSASGFTDDYPHSWTYPAFHGSTEKHMLGQVCPGADGQLHKYAVCPVANLTQVPGGSLPDIQSTDFAVQFLHNRSRQPDQPFFLAVGFHKPHQPLRYPAKYLDLYPMSKIRLAPNNVFPQWLPSVAWNPYFSLRQNEDVAALHVPWPFGPLPEDFQLKMRQSYSAATSYTDAQLGRVLEALDQAGFADNTVISFHGDHGWSLGEHEEWCKFSNFDITTRIPFMFHVPGVTSQKAPPGKTFPFIDAFTYAKDHPTTTEEDCANGKRQKPETCSRGNPEVGGLSTDAFAEAVDLFPTLAELAGLVVPPTCPENDADIPLCTQGSSLVPVIHNVTKKSPSPTLEWKKAVFSQYPRPAYYPQNTSDSPRLDAITIMGYTMRTDFHRYTEWLPYDTATFTADWDTVLARELYVHADDPLENWNMADVTSHGPLVTQLSTQLRAGWRNALPWTQ</sequence>
<evidence type="ECO:0000259" key="9">
    <source>
        <dbReference type="Pfam" id="PF00884"/>
    </source>
</evidence>
<evidence type="ECO:0000256" key="4">
    <source>
        <dbReference type="ARBA" id="ARBA00022729"/>
    </source>
</evidence>
<dbReference type="CDD" id="cd16030">
    <property type="entry name" value="iduronate-2-sulfatase"/>
    <property type="match status" value="1"/>
</dbReference>
<evidence type="ECO:0000256" key="2">
    <source>
        <dbReference type="ARBA" id="ARBA00008779"/>
    </source>
</evidence>
<keyword evidence="6" id="KW-0106">Calcium</keyword>
<dbReference type="SUPFAM" id="SSF53649">
    <property type="entry name" value="Alkaline phosphatase-like"/>
    <property type="match status" value="1"/>
</dbReference>
<dbReference type="Proteomes" id="UP001374579">
    <property type="component" value="Unassembled WGS sequence"/>
</dbReference>
<dbReference type="PANTHER" id="PTHR45953">
    <property type="entry name" value="IDURONATE 2-SULFATASE"/>
    <property type="match status" value="1"/>
</dbReference>
<dbReference type="InterPro" id="IPR017850">
    <property type="entry name" value="Alkaline_phosphatase_core_sf"/>
</dbReference>
<gene>
    <name evidence="10" type="ORF">V1264_018123</name>
</gene>
<keyword evidence="5" id="KW-0378">Hydrolase</keyword>
<evidence type="ECO:0000256" key="8">
    <source>
        <dbReference type="SAM" id="SignalP"/>
    </source>
</evidence>
<dbReference type="GO" id="GO:0046872">
    <property type="term" value="F:metal ion binding"/>
    <property type="evidence" value="ECO:0007669"/>
    <property type="project" value="UniProtKB-KW"/>
</dbReference>
<dbReference type="EMBL" id="JBAMIC010000008">
    <property type="protein sequence ID" value="KAK7103163.1"/>
    <property type="molecule type" value="Genomic_DNA"/>
</dbReference>
<evidence type="ECO:0000313" key="10">
    <source>
        <dbReference type="EMBL" id="KAK7103163.1"/>
    </source>
</evidence>
<evidence type="ECO:0000256" key="1">
    <source>
        <dbReference type="ARBA" id="ARBA00001913"/>
    </source>
</evidence>
<keyword evidence="11" id="KW-1185">Reference proteome</keyword>
<comment type="caution">
    <text evidence="10">The sequence shown here is derived from an EMBL/GenBank/DDBJ whole genome shotgun (WGS) entry which is preliminary data.</text>
</comment>
<dbReference type="Gene3D" id="3.40.720.10">
    <property type="entry name" value="Alkaline Phosphatase, subunit A"/>
    <property type="match status" value="2"/>
</dbReference>
<dbReference type="Pfam" id="PF00884">
    <property type="entry name" value="Sulfatase"/>
    <property type="match status" value="1"/>
</dbReference>
<evidence type="ECO:0000313" key="11">
    <source>
        <dbReference type="Proteomes" id="UP001374579"/>
    </source>
</evidence>
<comment type="cofactor">
    <cofactor evidence="1">
        <name>Ca(2+)</name>
        <dbReference type="ChEBI" id="CHEBI:29108"/>
    </cofactor>
</comment>
<dbReference type="InterPro" id="IPR035874">
    <property type="entry name" value="IDS"/>
</dbReference>
<comment type="similarity">
    <text evidence="2">Belongs to the sulfatase family.</text>
</comment>
<evidence type="ECO:0000256" key="5">
    <source>
        <dbReference type="ARBA" id="ARBA00022801"/>
    </source>
</evidence>
<reference evidence="10 11" key="1">
    <citation type="submission" date="2024-02" db="EMBL/GenBank/DDBJ databases">
        <title>Chromosome-scale genome assembly of the rough periwinkle Littorina saxatilis.</title>
        <authorList>
            <person name="De Jode A."/>
            <person name="Faria R."/>
            <person name="Formenti G."/>
            <person name="Sims Y."/>
            <person name="Smith T.P."/>
            <person name="Tracey A."/>
            <person name="Wood J.M.D."/>
            <person name="Zagrodzka Z.B."/>
            <person name="Johannesson K."/>
            <person name="Butlin R.K."/>
            <person name="Leder E.H."/>
        </authorList>
    </citation>
    <scope>NUCLEOTIDE SEQUENCE [LARGE SCALE GENOMIC DNA]</scope>
    <source>
        <strain evidence="10">Snail1</strain>
        <tissue evidence="10">Muscle</tissue>
    </source>
</reference>
<accession>A0AAN9BC09</accession>
<keyword evidence="3" id="KW-0479">Metal-binding</keyword>
<dbReference type="GO" id="GO:0005737">
    <property type="term" value="C:cytoplasm"/>
    <property type="evidence" value="ECO:0007669"/>
    <property type="project" value="TreeGrafter"/>
</dbReference>
<dbReference type="AlphaFoldDB" id="A0AAN9BC09"/>
<evidence type="ECO:0000256" key="7">
    <source>
        <dbReference type="SAM" id="MobiDB-lite"/>
    </source>
</evidence>
<dbReference type="GO" id="GO:0004423">
    <property type="term" value="F:iduronate-2-sulfatase activity"/>
    <property type="evidence" value="ECO:0007669"/>
    <property type="project" value="InterPro"/>
</dbReference>
<protein>
    <recommendedName>
        <fullName evidence="9">Sulfatase N-terminal domain-containing protein</fullName>
    </recommendedName>
</protein>
<feature type="region of interest" description="Disordered" evidence="7">
    <location>
        <begin position="389"/>
        <end position="413"/>
    </location>
</feature>
<dbReference type="PROSITE" id="PS00149">
    <property type="entry name" value="SULFATASE_2"/>
    <property type="match status" value="1"/>
</dbReference>
<name>A0AAN9BC09_9CAEN</name>
<feature type="chain" id="PRO_5042857380" description="Sulfatase N-terminal domain-containing protein" evidence="8">
    <location>
        <begin position="27"/>
        <end position="583"/>
    </location>
</feature>
<dbReference type="InterPro" id="IPR000917">
    <property type="entry name" value="Sulfatase_N"/>
</dbReference>
<feature type="domain" description="Sulfatase N-terminal" evidence="9">
    <location>
        <begin position="33"/>
        <end position="436"/>
    </location>
</feature>
<keyword evidence="4 8" id="KW-0732">Signal</keyword>
<organism evidence="10 11">
    <name type="scientific">Littorina saxatilis</name>
    <dbReference type="NCBI Taxonomy" id="31220"/>
    <lineage>
        <taxon>Eukaryota</taxon>
        <taxon>Metazoa</taxon>
        <taxon>Spiralia</taxon>
        <taxon>Lophotrochozoa</taxon>
        <taxon>Mollusca</taxon>
        <taxon>Gastropoda</taxon>
        <taxon>Caenogastropoda</taxon>
        <taxon>Littorinimorpha</taxon>
        <taxon>Littorinoidea</taxon>
        <taxon>Littorinidae</taxon>
        <taxon>Littorina</taxon>
    </lineage>
</organism>
<evidence type="ECO:0000256" key="3">
    <source>
        <dbReference type="ARBA" id="ARBA00022723"/>
    </source>
</evidence>